<evidence type="ECO:0000256" key="1">
    <source>
        <dbReference type="SAM" id="MobiDB-lite"/>
    </source>
</evidence>
<name>A0A0F8YAK0_9ZZZZ</name>
<comment type="caution">
    <text evidence="2">The sequence shown here is derived from an EMBL/GenBank/DDBJ whole genome shotgun (WGS) entry which is preliminary data.</text>
</comment>
<feature type="non-terminal residue" evidence="2">
    <location>
        <position position="89"/>
    </location>
</feature>
<evidence type="ECO:0000313" key="2">
    <source>
        <dbReference type="EMBL" id="KKK78432.1"/>
    </source>
</evidence>
<accession>A0A0F8YAK0</accession>
<dbReference type="AlphaFoldDB" id="A0A0F8YAK0"/>
<gene>
    <name evidence="2" type="ORF">LCGC14_2843610</name>
</gene>
<reference evidence="2" key="1">
    <citation type="journal article" date="2015" name="Nature">
        <title>Complex archaea that bridge the gap between prokaryotes and eukaryotes.</title>
        <authorList>
            <person name="Spang A."/>
            <person name="Saw J.H."/>
            <person name="Jorgensen S.L."/>
            <person name="Zaremba-Niedzwiedzka K."/>
            <person name="Martijn J."/>
            <person name="Lind A.E."/>
            <person name="van Eijk R."/>
            <person name="Schleper C."/>
            <person name="Guy L."/>
            <person name="Ettema T.J."/>
        </authorList>
    </citation>
    <scope>NUCLEOTIDE SEQUENCE</scope>
</reference>
<organism evidence="2">
    <name type="scientific">marine sediment metagenome</name>
    <dbReference type="NCBI Taxonomy" id="412755"/>
    <lineage>
        <taxon>unclassified sequences</taxon>
        <taxon>metagenomes</taxon>
        <taxon>ecological metagenomes</taxon>
    </lineage>
</organism>
<proteinExistence type="predicted"/>
<feature type="region of interest" description="Disordered" evidence="1">
    <location>
        <begin position="14"/>
        <end position="42"/>
    </location>
</feature>
<protein>
    <submittedName>
        <fullName evidence="2">Uncharacterized protein</fullName>
    </submittedName>
</protein>
<feature type="compositionally biased region" description="Low complexity" evidence="1">
    <location>
        <begin position="18"/>
        <end position="27"/>
    </location>
</feature>
<sequence length="89" mass="10168">MRTMSVKGQIGWAKMNDKLNLPKLNPNRGPDKTSGTSKRKLKDEVQRLTTYNTMVLGALRELLQYHDDDDEAMTPPELKDVLKRARKVA</sequence>
<dbReference type="EMBL" id="LAZR01054496">
    <property type="protein sequence ID" value="KKK78432.1"/>
    <property type="molecule type" value="Genomic_DNA"/>
</dbReference>